<dbReference type="InterPro" id="IPR009936">
    <property type="entry name" value="DUF1468"/>
</dbReference>
<reference evidence="3 4" key="1">
    <citation type="journal article" date="2013" name="PLoS ONE">
        <title>Poles Apart: Arctic and Antarctic Octadecabacter strains Share High Genome Plasticity and a New Type of Xanthorhodopsin.</title>
        <authorList>
            <person name="Vollmers J."/>
            <person name="Voget S."/>
            <person name="Dietrich S."/>
            <person name="Gollnow K."/>
            <person name="Smits M."/>
            <person name="Meyer K."/>
            <person name="Brinkhoff T."/>
            <person name="Simon M."/>
            <person name="Daniel R."/>
        </authorList>
    </citation>
    <scope>NUCLEOTIDE SEQUENCE [LARGE SCALE GENOMIC DNA]</scope>
    <source>
        <strain evidence="3 4">238</strain>
    </source>
</reference>
<feature type="domain" description="DUF1468" evidence="2">
    <location>
        <begin position="7"/>
        <end position="137"/>
    </location>
</feature>
<dbReference type="OrthoDB" id="7857471at2"/>
<keyword evidence="1" id="KW-0472">Membrane</keyword>
<dbReference type="KEGG" id="oar:OA238_c12440"/>
<dbReference type="AlphaFoldDB" id="M9RFP8"/>
<sequence>MNQTTNVGVVLTVFGIAALVACFQIDLDRDGGWGARIFPLAGAGTLAVLGLVELAKGLREGHSTPLPAFDGWAVAGLLALALGYAWAVGLVGYLVSTAIVAPLALMLFGIRDRRGLLAAAVLCPAIYHLIFFVGLGVFPTYGSWFDLLDVIQGY</sequence>
<accession>M9RFP8</accession>
<dbReference type="Pfam" id="PF07331">
    <property type="entry name" value="TctB"/>
    <property type="match status" value="1"/>
</dbReference>
<keyword evidence="1" id="KW-0812">Transmembrane</keyword>
<evidence type="ECO:0000259" key="2">
    <source>
        <dbReference type="Pfam" id="PF07331"/>
    </source>
</evidence>
<dbReference type="RefSeq" id="WP_015494620.1">
    <property type="nucleotide sequence ID" value="NC_020908.1"/>
</dbReference>
<feature type="transmembrane region" description="Helical" evidence="1">
    <location>
        <begin position="93"/>
        <end position="110"/>
    </location>
</feature>
<dbReference type="eggNOG" id="ENOG5032SKR">
    <property type="taxonomic scope" value="Bacteria"/>
</dbReference>
<evidence type="ECO:0000256" key="1">
    <source>
        <dbReference type="SAM" id="Phobius"/>
    </source>
</evidence>
<proteinExistence type="predicted"/>
<dbReference type="EMBL" id="CP003742">
    <property type="protein sequence ID" value="AGI71414.1"/>
    <property type="molecule type" value="Genomic_DNA"/>
</dbReference>
<dbReference type="Proteomes" id="UP000004688">
    <property type="component" value="Chromosome"/>
</dbReference>
<keyword evidence="1" id="KW-1133">Transmembrane helix</keyword>
<organism evidence="3 4">
    <name type="scientific">Octadecabacter arcticus 238</name>
    <dbReference type="NCBI Taxonomy" id="391616"/>
    <lineage>
        <taxon>Bacteria</taxon>
        <taxon>Pseudomonadati</taxon>
        <taxon>Pseudomonadota</taxon>
        <taxon>Alphaproteobacteria</taxon>
        <taxon>Rhodobacterales</taxon>
        <taxon>Roseobacteraceae</taxon>
        <taxon>Octadecabacter</taxon>
    </lineage>
</organism>
<dbReference type="STRING" id="391616.OA238_c12440"/>
<feature type="transmembrane region" description="Helical" evidence="1">
    <location>
        <begin position="33"/>
        <end position="54"/>
    </location>
</feature>
<evidence type="ECO:0000313" key="4">
    <source>
        <dbReference type="Proteomes" id="UP000004688"/>
    </source>
</evidence>
<evidence type="ECO:0000313" key="3">
    <source>
        <dbReference type="EMBL" id="AGI71414.1"/>
    </source>
</evidence>
<keyword evidence="4" id="KW-1185">Reference proteome</keyword>
<feature type="transmembrane region" description="Helical" evidence="1">
    <location>
        <begin position="117"/>
        <end position="138"/>
    </location>
</feature>
<protein>
    <recommendedName>
        <fullName evidence="2">DUF1468 domain-containing protein</fullName>
    </recommendedName>
</protein>
<feature type="transmembrane region" description="Helical" evidence="1">
    <location>
        <begin position="66"/>
        <end position="87"/>
    </location>
</feature>
<dbReference type="HOGENOM" id="CLU_1702466_0_0_5"/>
<gene>
    <name evidence="3" type="ORF">OA238_c12440</name>
</gene>
<feature type="transmembrane region" description="Helical" evidence="1">
    <location>
        <begin position="7"/>
        <end position="27"/>
    </location>
</feature>
<name>M9RFP8_9RHOB</name>